<evidence type="ECO:0000256" key="1">
    <source>
        <dbReference type="ARBA" id="ARBA00004141"/>
    </source>
</evidence>
<dbReference type="InterPro" id="IPR018499">
    <property type="entry name" value="Tetraspanin/Peripherin"/>
</dbReference>
<keyword evidence="4 6" id="KW-0472">Membrane</keyword>
<name>A0A0V1MIC5_9BILA</name>
<dbReference type="STRING" id="268474.A0A0V1MIC5"/>
<evidence type="ECO:0000256" key="2">
    <source>
        <dbReference type="ARBA" id="ARBA00022692"/>
    </source>
</evidence>
<dbReference type="OrthoDB" id="5919367at2759"/>
<comment type="subcellular location">
    <subcellularLocation>
        <location evidence="1">Membrane</location>
        <topology evidence="1">Multi-pass membrane protein</topology>
    </subcellularLocation>
</comment>
<comment type="caution">
    <text evidence="7">The sequence shown here is derived from an EMBL/GenBank/DDBJ whole genome shotgun (WGS) entry which is preliminary data.</text>
</comment>
<feature type="transmembrane region" description="Helical" evidence="6">
    <location>
        <begin position="214"/>
        <end position="232"/>
    </location>
</feature>
<dbReference type="AlphaFoldDB" id="A0A0V1MIC5"/>
<evidence type="ECO:0000256" key="3">
    <source>
        <dbReference type="ARBA" id="ARBA00022989"/>
    </source>
</evidence>
<proteinExistence type="predicted"/>
<evidence type="ECO:0000313" key="8">
    <source>
        <dbReference type="Proteomes" id="UP000054843"/>
    </source>
</evidence>
<reference evidence="7 8" key="1">
    <citation type="submission" date="2015-01" db="EMBL/GenBank/DDBJ databases">
        <title>Evolution of Trichinella species and genotypes.</title>
        <authorList>
            <person name="Korhonen P.K."/>
            <person name="Edoardo P."/>
            <person name="Giuseppe L.R."/>
            <person name="Gasser R.B."/>
        </authorList>
    </citation>
    <scope>NUCLEOTIDE SEQUENCE [LARGE SCALE GENOMIC DNA]</scope>
    <source>
        <strain evidence="7">ISS1980</strain>
    </source>
</reference>
<keyword evidence="3 6" id="KW-1133">Transmembrane helix</keyword>
<feature type="region of interest" description="Disordered" evidence="5">
    <location>
        <begin position="72"/>
        <end position="91"/>
    </location>
</feature>
<evidence type="ECO:0000313" key="7">
    <source>
        <dbReference type="EMBL" id="KRZ71359.1"/>
    </source>
</evidence>
<evidence type="ECO:0000256" key="5">
    <source>
        <dbReference type="SAM" id="MobiDB-lite"/>
    </source>
</evidence>
<evidence type="ECO:0000256" key="4">
    <source>
        <dbReference type="ARBA" id="ARBA00023136"/>
    </source>
</evidence>
<dbReference type="EMBL" id="JYDO01000098">
    <property type="protein sequence ID" value="KRZ71359.1"/>
    <property type="molecule type" value="Genomic_DNA"/>
</dbReference>
<dbReference type="Proteomes" id="UP000054843">
    <property type="component" value="Unassembled WGS sequence"/>
</dbReference>
<keyword evidence="2 6" id="KW-0812">Transmembrane</keyword>
<protein>
    <submittedName>
        <fullName evidence="7">Uncharacterized protein</fullName>
    </submittedName>
</protein>
<feature type="transmembrane region" description="Helical" evidence="6">
    <location>
        <begin position="184"/>
        <end position="208"/>
    </location>
</feature>
<accession>A0A0V1MIC5</accession>
<dbReference type="GO" id="GO:0016020">
    <property type="term" value="C:membrane"/>
    <property type="evidence" value="ECO:0007669"/>
    <property type="project" value="UniProtKB-SubCell"/>
</dbReference>
<feature type="compositionally biased region" description="Polar residues" evidence="5">
    <location>
        <begin position="82"/>
        <end position="91"/>
    </location>
</feature>
<organism evidence="7 8">
    <name type="scientific">Trichinella papuae</name>
    <dbReference type="NCBI Taxonomy" id="268474"/>
    <lineage>
        <taxon>Eukaryota</taxon>
        <taxon>Metazoa</taxon>
        <taxon>Ecdysozoa</taxon>
        <taxon>Nematoda</taxon>
        <taxon>Enoplea</taxon>
        <taxon>Dorylaimia</taxon>
        <taxon>Trichinellida</taxon>
        <taxon>Trichinellidae</taxon>
        <taxon>Trichinella</taxon>
    </lineage>
</organism>
<evidence type="ECO:0000256" key="6">
    <source>
        <dbReference type="SAM" id="Phobius"/>
    </source>
</evidence>
<feature type="compositionally biased region" description="Basic and acidic residues" evidence="5">
    <location>
        <begin position="72"/>
        <end position="81"/>
    </location>
</feature>
<gene>
    <name evidence="7" type="ORF">T10_10831</name>
</gene>
<sequence length="390" mass="45306">MDKLLHRKNAQLRWLKSAIGDLKDALDSDKEQSQICLMIVFYRWSRYESIVLQMLDKILDLRCRAERHNQVHVKKDPETREPTQPNRNTSPNVRLLKLEIKKYDGNPGDWQCFQDDIKAKNSRDPKYSVFNSMDDTELSESPEDELNCVEGGDETELFTHRTFDNSDDWKISLLPYHTDLSAQYAIVVTSCIMTVIVYCGFGGAYYISRTMTKISIISTLAVMFLFSALLIAEAVNKNSIMETTYRTVYTAFLENQYGTKWNFGVFDHIVDHIQQSNKCCGLRKSLNKSQITHPSYYTTLFWLESTNWGQIQQMKIGYDDMNHVPYVPVSCCINRSVKNCNFALFGDRCCSLWRNRRQFESYCHRKIIMNTVLVATAPLRKLSWSLTEIA</sequence>
<dbReference type="Pfam" id="PF00335">
    <property type="entry name" value="Tetraspanin"/>
    <property type="match status" value="1"/>
</dbReference>
<keyword evidence="8" id="KW-1185">Reference proteome</keyword>